<organism evidence="2 3">
    <name type="scientific">Mycolicibacterium vaccae ATCC 25954</name>
    <dbReference type="NCBI Taxonomy" id="1194972"/>
    <lineage>
        <taxon>Bacteria</taxon>
        <taxon>Bacillati</taxon>
        <taxon>Actinomycetota</taxon>
        <taxon>Actinomycetes</taxon>
        <taxon>Mycobacteriales</taxon>
        <taxon>Mycobacteriaceae</taxon>
        <taxon>Mycolicibacterium</taxon>
    </lineage>
</organism>
<protein>
    <recommendedName>
        <fullName evidence="1">Helix-turn-helix domain-containing protein</fullName>
    </recommendedName>
</protein>
<reference evidence="2 3" key="1">
    <citation type="journal article" date="2012" name="J. Bacteriol.">
        <title>Complete Genome Sequence of Mycobacterium vaccae Type Strain ATCC 25954.</title>
        <authorList>
            <person name="Ho Y.S."/>
            <person name="Adroub S.A."/>
            <person name="Abadi M."/>
            <person name="Al Alwan B."/>
            <person name="Alkhateeb R."/>
            <person name="Gao G."/>
            <person name="Ragab A."/>
            <person name="Ali S."/>
            <person name="van Soolingen D."/>
            <person name="Bitter W."/>
            <person name="Pain A."/>
            <person name="Abdallah A.M."/>
        </authorList>
    </citation>
    <scope>NUCLEOTIDE SEQUENCE [LARGE SCALE GENOMIC DNA]</scope>
    <source>
        <strain evidence="2 3">ATCC 25954</strain>
    </source>
</reference>
<proteinExistence type="predicted"/>
<dbReference type="InterPro" id="IPR041657">
    <property type="entry name" value="HTH_17"/>
</dbReference>
<dbReference type="InterPro" id="IPR009061">
    <property type="entry name" value="DNA-bd_dom_put_sf"/>
</dbReference>
<dbReference type="Proteomes" id="UP000006072">
    <property type="component" value="Unassembled WGS sequence"/>
</dbReference>
<accession>K0V9X9</accession>
<sequence>MVEIDLMTTKEVSNELGIPVGTLRYYRCNDDGPASFRLGGRVRYRRAQVMAWVAAQESNTRRGEGVE</sequence>
<name>K0V9X9_MYCVA</name>
<dbReference type="Pfam" id="PF12728">
    <property type="entry name" value="HTH_17"/>
    <property type="match status" value="1"/>
</dbReference>
<dbReference type="AlphaFoldDB" id="K0V9X9"/>
<evidence type="ECO:0000259" key="1">
    <source>
        <dbReference type="Pfam" id="PF12728"/>
    </source>
</evidence>
<dbReference type="HOGENOM" id="CLU_140176_9_1_11"/>
<evidence type="ECO:0000313" key="3">
    <source>
        <dbReference type="Proteomes" id="UP000006072"/>
    </source>
</evidence>
<evidence type="ECO:0000313" key="2">
    <source>
        <dbReference type="EMBL" id="EJZ07829.1"/>
    </source>
</evidence>
<feature type="domain" description="Helix-turn-helix" evidence="1">
    <location>
        <begin position="6"/>
        <end position="56"/>
    </location>
</feature>
<keyword evidence="3" id="KW-1185">Reference proteome</keyword>
<dbReference type="EMBL" id="ALQA01000038">
    <property type="protein sequence ID" value="EJZ07829.1"/>
    <property type="molecule type" value="Genomic_DNA"/>
</dbReference>
<dbReference type="SUPFAM" id="SSF46955">
    <property type="entry name" value="Putative DNA-binding domain"/>
    <property type="match status" value="1"/>
</dbReference>
<comment type="caution">
    <text evidence="2">The sequence shown here is derived from an EMBL/GenBank/DDBJ whole genome shotgun (WGS) entry which is preliminary data.</text>
</comment>
<gene>
    <name evidence="2" type="ORF">MVAC_17318</name>
</gene>